<organism evidence="1 2">
    <name type="scientific">Klebsiella pneumoniae</name>
    <dbReference type="NCBI Taxonomy" id="573"/>
    <lineage>
        <taxon>Bacteria</taxon>
        <taxon>Pseudomonadati</taxon>
        <taxon>Pseudomonadota</taxon>
        <taxon>Gammaproteobacteria</taxon>
        <taxon>Enterobacterales</taxon>
        <taxon>Enterobacteriaceae</taxon>
        <taxon>Klebsiella/Raoultella group</taxon>
        <taxon>Klebsiella</taxon>
        <taxon>Klebsiella pneumoniae complex</taxon>
    </lineage>
</organism>
<sequence>MNTTTVVTLFAARNNGRFYIRGVNYISWTIFSMNITHGIPCAVEYIENIRLQYIMPVTYFLFLPVFSDYDPKGAVFPEAPLRGLFGERITENASPGAEPGLCGYAEAAGVGFPAISNAVNGADK</sequence>
<dbReference type="Proteomes" id="UP000598328">
    <property type="component" value="Unassembled WGS sequence"/>
</dbReference>
<gene>
    <name evidence="1" type="ORF">IE978_02660</name>
</gene>
<evidence type="ECO:0000313" key="1">
    <source>
        <dbReference type="EMBL" id="MBD3722050.1"/>
    </source>
</evidence>
<accession>A0A927HVZ1</accession>
<name>A0A927HVZ1_KLEPN</name>
<comment type="caution">
    <text evidence="1">The sequence shown here is derived from an EMBL/GenBank/DDBJ whole genome shotgun (WGS) entry which is preliminary data.</text>
</comment>
<reference evidence="1" key="1">
    <citation type="submission" date="2020-07" db="EMBL/GenBank/DDBJ databases">
        <title>Clinical and genomic characterization of carbapenemase-producing Enterobacterales causing secondary infections during the COVID-19 crisis at a New York City hospital.</title>
        <authorList>
            <person name="Gomez-Simmonds A."/>
            <person name="Annavajhala M.K."/>
            <person name="Uhlemann A.-C."/>
        </authorList>
    </citation>
    <scope>NUCLEOTIDE SEQUENCE</scope>
    <source>
        <strain evidence="1">KP1826</strain>
    </source>
</reference>
<protein>
    <submittedName>
        <fullName evidence="1">Uncharacterized protein</fullName>
    </submittedName>
</protein>
<evidence type="ECO:0000313" key="2">
    <source>
        <dbReference type="Proteomes" id="UP000598328"/>
    </source>
</evidence>
<dbReference type="EMBL" id="JACXSV010000009">
    <property type="protein sequence ID" value="MBD3722050.1"/>
    <property type="molecule type" value="Genomic_DNA"/>
</dbReference>
<dbReference type="AlphaFoldDB" id="A0A927HVZ1"/>
<proteinExistence type="predicted"/>